<sequence length="255" mass="30490">MTSLDRYQIEQIKNITNLLPGNERNTLRNIIENMDKKIKSRERDYNDLNKECSNLYDEYKKLEKKVSQMMLNKNKVDEISKEKDFYKQQLNGTESEPGFIKLLAEKNNNLENFNNINNIEGMSIIEGITTKELGDVINENKLLESQIQKNQNNYSADDTQVFYKQQQFYRQQNFNFFLIILFYFLILILGIYLFFFKNNMSIYFKIFITILLAIYPFIIEIIEFFVYFALYYVYALINGVPFDLGNYYGFTFTDK</sequence>
<dbReference type="EMBL" id="MN738924">
    <property type="protein sequence ID" value="QHT31614.1"/>
    <property type="molecule type" value="Genomic_DNA"/>
</dbReference>
<feature type="coiled-coil region" evidence="1">
    <location>
        <begin position="31"/>
        <end position="96"/>
    </location>
</feature>
<evidence type="ECO:0000256" key="1">
    <source>
        <dbReference type="SAM" id="Coils"/>
    </source>
</evidence>
<keyword evidence="2" id="KW-1133">Transmembrane helix</keyword>
<keyword evidence="2" id="KW-0472">Membrane</keyword>
<accession>A0A6C0EQY8</accession>
<evidence type="ECO:0000256" key="2">
    <source>
        <dbReference type="SAM" id="Phobius"/>
    </source>
</evidence>
<name>A0A6C0EQY8_9ZZZZ</name>
<proteinExistence type="predicted"/>
<protein>
    <submittedName>
        <fullName evidence="3">Uncharacterized protein</fullName>
    </submittedName>
</protein>
<keyword evidence="1" id="KW-0175">Coiled coil</keyword>
<evidence type="ECO:0000313" key="3">
    <source>
        <dbReference type="EMBL" id="QHT31614.1"/>
    </source>
</evidence>
<reference evidence="3" key="1">
    <citation type="journal article" date="2020" name="Nature">
        <title>Giant virus diversity and host interactions through global metagenomics.</title>
        <authorList>
            <person name="Schulz F."/>
            <person name="Roux S."/>
            <person name="Paez-Espino D."/>
            <person name="Jungbluth S."/>
            <person name="Walsh D.A."/>
            <person name="Denef V.J."/>
            <person name="McMahon K.D."/>
            <person name="Konstantinidis K.T."/>
            <person name="Eloe-Fadrosh E.A."/>
            <person name="Kyrpides N.C."/>
            <person name="Woyke T."/>
        </authorList>
    </citation>
    <scope>NUCLEOTIDE SEQUENCE</scope>
    <source>
        <strain evidence="3">GVMAG-M-3300009155-48</strain>
    </source>
</reference>
<dbReference type="AlphaFoldDB" id="A0A6C0EQY8"/>
<feature type="transmembrane region" description="Helical" evidence="2">
    <location>
        <begin position="207"/>
        <end position="234"/>
    </location>
</feature>
<keyword evidence="2" id="KW-0812">Transmembrane</keyword>
<organism evidence="3">
    <name type="scientific">viral metagenome</name>
    <dbReference type="NCBI Taxonomy" id="1070528"/>
    <lineage>
        <taxon>unclassified sequences</taxon>
        <taxon>metagenomes</taxon>
        <taxon>organismal metagenomes</taxon>
    </lineage>
</organism>
<feature type="transmembrane region" description="Helical" evidence="2">
    <location>
        <begin position="174"/>
        <end position="195"/>
    </location>
</feature>